<keyword evidence="2" id="KW-1185">Reference proteome</keyword>
<evidence type="ECO:0000313" key="1">
    <source>
        <dbReference type="EMBL" id="GMM51775.1"/>
    </source>
</evidence>
<proteinExistence type="predicted"/>
<sequence>MTDKDALNEINMTIKSCVLFLNEIGRMRIKLKELQDSIETLEWHRENYKRHIQLVNKALGDYCDHFEERYQSNDRLKNEIEQSYNALSRQDSPQINTNWFVPPPFKSHEVSKLHISFRYSPVIAAMKQKCSLASGRTKFIYYYRPYWSLRSAIRKLNSLQPEIDYWRGAQIELTENVHSIQNLVFQLQIEVNHLKSLTDDENYLFCSLAEYKRYAAKVRNMLFTSNNGAQIEGSYKNHFADNNAQTDSVICGSIGPFEPSDLLLSKTLLHSKSNMSSLSTFSPIDYDMRASVAREVVDVQQHPEAMSGKGSVVSAFAKYKTMFSDSEELMPTRERLDVLLRSDELSVFEPFNPNINSSTDEAHKNLVLKNILETDILDMSSTSIMPSSSSKEIAVSMN</sequence>
<dbReference type="Proteomes" id="UP001362899">
    <property type="component" value="Unassembled WGS sequence"/>
</dbReference>
<gene>
    <name evidence="1" type="ORF">DASB73_027380</name>
</gene>
<organism evidence="1 2">
    <name type="scientific">Starmerella bacillaris</name>
    <name type="common">Yeast</name>
    <name type="synonym">Candida zemplinina</name>
    <dbReference type="NCBI Taxonomy" id="1247836"/>
    <lineage>
        <taxon>Eukaryota</taxon>
        <taxon>Fungi</taxon>
        <taxon>Dikarya</taxon>
        <taxon>Ascomycota</taxon>
        <taxon>Saccharomycotina</taxon>
        <taxon>Dipodascomycetes</taxon>
        <taxon>Dipodascales</taxon>
        <taxon>Trichomonascaceae</taxon>
        <taxon>Starmerella</taxon>
    </lineage>
</organism>
<dbReference type="EMBL" id="BTGC01000008">
    <property type="protein sequence ID" value="GMM51775.1"/>
    <property type="molecule type" value="Genomic_DNA"/>
</dbReference>
<protein>
    <submittedName>
        <fullName evidence="1">Uncharacterized protein</fullName>
    </submittedName>
</protein>
<name>A0AAV5RJQ6_STABA</name>
<evidence type="ECO:0000313" key="2">
    <source>
        <dbReference type="Proteomes" id="UP001362899"/>
    </source>
</evidence>
<dbReference type="AlphaFoldDB" id="A0AAV5RJQ6"/>
<reference evidence="1 2" key="1">
    <citation type="journal article" date="2023" name="Elife">
        <title>Identification of key yeast species and microbe-microbe interactions impacting larval growth of Drosophila in the wild.</title>
        <authorList>
            <person name="Mure A."/>
            <person name="Sugiura Y."/>
            <person name="Maeda R."/>
            <person name="Honda K."/>
            <person name="Sakurai N."/>
            <person name="Takahashi Y."/>
            <person name="Watada M."/>
            <person name="Katoh T."/>
            <person name="Gotoh A."/>
            <person name="Gotoh Y."/>
            <person name="Taniguchi I."/>
            <person name="Nakamura K."/>
            <person name="Hayashi T."/>
            <person name="Katayama T."/>
            <person name="Uemura T."/>
            <person name="Hattori Y."/>
        </authorList>
    </citation>
    <scope>NUCLEOTIDE SEQUENCE [LARGE SCALE GENOMIC DNA]</scope>
    <source>
        <strain evidence="1 2">SB-73</strain>
    </source>
</reference>
<comment type="caution">
    <text evidence="1">The sequence shown here is derived from an EMBL/GenBank/DDBJ whole genome shotgun (WGS) entry which is preliminary data.</text>
</comment>
<accession>A0AAV5RJQ6</accession>